<dbReference type="PATRIC" id="fig|1129794.4.peg.1480"/>
<dbReference type="HOGENOM" id="CLU_3010163_0_0_6"/>
<organism evidence="1 2">
    <name type="scientific">Paraglaciecola psychrophila 170</name>
    <dbReference type="NCBI Taxonomy" id="1129794"/>
    <lineage>
        <taxon>Bacteria</taxon>
        <taxon>Pseudomonadati</taxon>
        <taxon>Pseudomonadota</taxon>
        <taxon>Gammaproteobacteria</taxon>
        <taxon>Alteromonadales</taxon>
        <taxon>Alteromonadaceae</taxon>
        <taxon>Paraglaciecola</taxon>
    </lineage>
</organism>
<sequence length="56" mass="6183">MLLVSLLVISLVLLFAFSMSRENGKNTKFARKGADSIAQQRTPSQTIDTSEVIEIN</sequence>
<dbReference type="Proteomes" id="UP000011864">
    <property type="component" value="Chromosome"/>
</dbReference>
<reference evidence="1 2" key="1">
    <citation type="journal article" date="2013" name="Genome Announc.">
        <title>Complete Genome Sequence of Glaciecola psychrophila Strain 170T.</title>
        <authorList>
            <person name="Yin J."/>
            <person name="Chen J."/>
            <person name="Liu G."/>
            <person name="Yu Y."/>
            <person name="Song L."/>
            <person name="Wang X."/>
            <person name="Qu X."/>
        </authorList>
    </citation>
    <scope>NUCLEOTIDE SEQUENCE [LARGE SCALE GENOMIC DNA]</scope>
    <source>
        <strain evidence="1 2">170</strain>
    </source>
</reference>
<dbReference type="EMBL" id="CP003837">
    <property type="protein sequence ID" value="AGH43603.1"/>
    <property type="molecule type" value="Genomic_DNA"/>
</dbReference>
<gene>
    <name evidence="1" type="ORF">C427_1494</name>
</gene>
<dbReference type="RefSeq" id="WP_015430573.1">
    <property type="nucleotide sequence ID" value="NC_020514.1"/>
</dbReference>
<accession>M4RLY7</accession>
<evidence type="ECO:0000313" key="2">
    <source>
        <dbReference type="Proteomes" id="UP000011864"/>
    </source>
</evidence>
<keyword evidence="2" id="KW-1185">Reference proteome</keyword>
<evidence type="ECO:0000313" key="1">
    <source>
        <dbReference type="EMBL" id="AGH43603.1"/>
    </source>
</evidence>
<dbReference type="AlphaFoldDB" id="M4RLY7"/>
<proteinExistence type="predicted"/>
<protein>
    <submittedName>
        <fullName evidence="1">Uncharacterized protein</fullName>
    </submittedName>
</protein>
<name>M4RLY7_9ALTE</name>
<dbReference type="KEGG" id="gps:C427_1494"/>